<evidence type="ECO:0000256" key="3">
    <source>
        <dbReference type="ARBA" id="ARBA00022692"/>
    </source>
</evidence>
<keyword evidence="3" id="KW-0812">Transmembrane</keyword>
<feature type="domain" description="TcaA protein NTF2-like" evidence="9">
    <location>
        <begin position="507"/>
        <end position="618"/>
    </location>
</feature>
<evidence type="ECO:0000259" key="9">
    <source>
        <dbReference type="Pfam" id="PF22819"/>
    </source>
</evidence>
<evidence type="ECO:0000259" key="11">
    <source>
        <dbReference type="Pfam" id="PF25155"/>
    </source>
</evidence>
<comment type="subcellular location">
    <subcellularLocation>
        <location evidence="1">Cell membrane</location>
        <topology evidence="1">Single-pass membrane protein</topology>
    </subcellularLocation>
</comment>
<keyword evidence="13" id="KW-1185">Reference proteome</keyword>
<dbReference type="Pfam" id="PF25155">
    <property type="entry name" value="NTF2_YvbJ"/>
    <property type="match status" value="1"/>
</dbReference>
<sequence length="621" mass="70176">MKYCKECGSELKENAQFCKKCGTPVHPDKREAAPAKAIPPATPAQKKPMEPKTKRLLIASGVAIALLFGSYKTGEALTSHERILERFETALLEKDSKALAKVLTSNDKNLLIDEKSVDGLLKYYSENPDKVQETLQSLRWQSQRLSTPDSQTDEEYTSYGEGFVNLEKDGKVFVYENYEINVDPVYLNLSTNFKDTTLFVDGKEVAVANQQDFSSTVGPFLPGYYELEGRLETDFITLSSKDNIFFHQQRNKQEVEVYIEANDVTVSLPEELAGSEAKLFINGKDVGVNLMENRTFGPVLTDGSMTLSVEAEFPWGKVKSEELVIDSDYAEPGFLTETLTEQVMETAHNHFTEWTDAYTSINADKLTHATNEFSEEIMNSAKSDKEWETVIKAQHLATYFDLNSGNLYHDDGNWRATIGARVKQDYSSGYESENAVPEEIYSDYTIHLNYDEKENKWLVNSLGSLWQYNKENEKEYSVKEPKLYTSAWASGTASTEEAMENKPDESSSSISSLMDGYLHGLVQAINTKDFSAVSSFIYPDSTLNSSQRDLVKRLGDKNVTQELIDYEITNIKDGEESLTVSTWEKITINYEDGTSETKEFEWDYVAKLQNGEYLLYSISES</sequence>
<dbReference type="Proteomes" id="UP000448867">
    <property type="component" value="Unassembled WGS sequence"/>
</dbReference>
<gene>
    <name evidence="12" type="ORF">GJU40_11820</name>
</gene>
<keyword evidence="4" id="KW-1133">Transmembrane helix</keyword>
<feature type="compositionally biased region" description="Low complexity" evidence="6">
    <location>
        <begin position="34"/>
        <end position="46"/>
    </location>
</feature>
<dbReference type="OrthoDB" id="1895190at2"/>
<protein>
    <submittedName>
        <fullName evidence="12">Zinc-ribbon domain-containing protein</fullName>
    </submittedName>
</protein>
<feature type="domain" description="TcaA 4th" evidence="10">
    <location>
        <begin position="185"/>
        <end position="241"/>
    </location>
</feature>
<evidence type="ECO:0000256" key="1">
    <source>
        <dbReference type="ARBA" id="ARBA00004162"/>
    </source>
</evidence>
<dbReference type="InterPro" id="IPR054528">
    <property type="entry name" value="TcaA_5th"/>
</dbReference>
<accession>A0A7X2J068</accession>
<comment type="caution">
    <text evidence="12">The sequence shown here is derived from an EMBL/GenBank/DDBJ whole genome shotgun (WGS) entry which is preliminary data.</text>
</comment>
<feature type="domain" description="YvbJ-like NTF2-like" evidence="11">
    <location>
        <begin position="343"/>
        <end position="461"/>
    </location>
</feature>
<feature type="region of interest" description="Disordered" evidence="6">
    <location>
        <begin position="28"/>
        <end position="50"/>
    </location>
</feature>
<dbReference type="Pfam" id="PF22813">
    <property type="entry name" value="TcaA_2nd"/>
    <property type="match status" value="1"/>
</dbReference>
<keyword evidence="5" id="KW-0472">Membrane</keyword>
<evidence type="ECO:0000256" key="2">
    <source>
        <dbReference type="ARBA" id="ARBA00022475"/>
    </source>
</evidence>
<feature type="domain" description="TcaA 4th" evidence="10">
    <location>
        <begin position="264"/>
        <end position="329"/>
    </location>
</feature>
<dbReference type="AlphaFoldDB" id="A0A7X2J068"/>
<evidence type="ECO:0000256" key="5">
    <source>
        <dbReference type="ARBA" id="ARBA00023136"/>
    </source>
</evidence>
<evidence type="ECO:0000259" key="8">
    <source>
        <dbReference type="Pfam" id="PF22813"/>
    </source>
</evidence>
<evidence type="ECO:0000259" key="7">
    <source>
        <dbReference type="Pfam" id="PF13240"/>
    </source>
</evidence>
<feature type="domain" description="TcaA second" evidence="8">
    <location>
        <begin position="81"/>
        <end position="182"/>
    </location>
</feature>
<dbReference type="InterPro" id="IPR054529">
    <property type="entry name" value="TcaA_2nd"/>
</dbReference>
<dbReference type="RefSeq" id="WP_154307989.1">
    <property type="nucleotide sequence ID" value="NZ_WKKI01000022.1"/>
</dbReference>
<dbReference type="GO" id="GO:0005886">
    <property type="term" value="C:plasma membrane"/>
    <property type="evidence" value="ECO:0007669"/>
    <property type="project" value="UniProtKB-SubCell"/>
</dbReference>
<proteinExistence type="predicted"/>
<evidence type="ECO:0000313" key="12">
    <source>
        <dbReference type="EMBL" id="MRX72834.1"/>
    </source>
</evidence>
<feature type="domain" description="Zinc-ribbon" evidence="7">
    <location>
        <begin position="3"/>
        <end position="25"/>
    </location>
</feature>
<dbReference type="PANTHER" id="PTHR40038">
    <property type="entry name" value="MEMBRANE-ASSOCIATED PROTEIN TCAA"/>
    <property type="match status" value="1"/>
</dbReference>
<name>A0A7X2J068_9BACI</name>
<organism evidence="12 13">
    <name type="scientific">Metabacillus lacus</name>
    <dbReference type="NCBI Taxonomy" id="1983721"/>
    <lineage>
        <taxon>Bacteria</taxon>
        <taxon>Bacillati</taxon>
        <taxon>Bacillota</taxon>
        <taxon>Bacilli</taxon>
        <taxon>Bacillales</taxon>
        <taxon>Bacillaceae</taxon>
        <taxon>Metabacillus</taxon>
    </lineage>
</organism>
<reference evidence="12 13" key="1">
    <citation type="submission" date="2019-11" db="EMBL/GenBank/DDBJ databases">
        <title>Bacillus lacus genome.</title>
        <authorList>
            <person name="Allen C.J."/>
            <person name="Newman J.D."/>
        </authorList>
    </citation>
    <scope>NUCLEOTIDE SEQUENCE [LARGE SCALE GENOMIC DNA]</scope>
    <source>
        <strain evidence="12 13">KCTC 33946</strain>
    </source>
</reference>
<dbReference type="InterPro" id="IPR054530">
    <property type="entry name" value="TcaA_4th"/>
</dbReference>
<dbReference type="Pfam" id="PF22819">
    <property type="entry name" value="TcaA_5th"/>
    <property type="match status" value="1"/>
</dbReference>
<evidence type="ECO:0000256" key="6">
    <source>
        <dbReference type="SAM" id="MobiDB-lite"/>
    </source>
</evidence>
<keyword evidence="2" id="KW-1003">Cell membrane</keyword>
<dbReference type="InterPro" id="IPR056902">
    <property type="entry name" value="NTF2_YvbJ"/>
</dbReference>
<evidence type="ECO:0000256" key="4">
    <source>
        <dbReference type="ARBA" id="ARBA00022989"/>
    </source>
</evidence>
<evidence type="ECO:0000259" key="10">
    <source>
        <dbReference type="Pfam" id="PF22820"/>
    </source>
</evidence>
<dbReference type="EMBL" id="WKKI01000022">
    <property type="protein sequence ID" value="MRX72834.1"/>
    <property type="molecule type" value="Genomic_DNA"/>
</dbReference>
<dbReference type="PANTHER" id="PTHR40038:SF1">
    <property type="entry name" value="MEMBRANE-ASSOCIATED PROTEIN TCAA"/>
    <property type="match status" value="1"/>
</dbReference>
<evidence type="ECO:0000313" key="13">
    <source>
        <dbReference type="Proteomes" id="UP000448867"/>
    </source>
</evidence>
<dbReference type="Pfam" id="PF13240">
    <property type="entry name" value="Zn_Ribbon_1"/>
    <property type="match status" value="1"/>
</dbReference>
<dbReference type="Pfam" id="PF22820">
    <property type="entry name" value="TcaA_3rd_4th"/>
    <property type="match status" value="2"/>
</dbReference>
<dbReference type="InterPro" id="IPR026870">
    <property type="entry name" value="Zinc_ribbon_dom"/>
</dbReference>